<reference evidence="2" key="1">
    <citation type="submission" date="2020-03" db="EMBL/GenBank/DDBJ databases">
        <authorList>
            <person name="Weist P."/>
        </authorList>
    </citation>
    <scope>NUCLEOTIDE SEQUENCE</scope>
</reference>
<proteinExistence type="predicted"/>
<gene>
    <name evidence="2" type="ORF">PLEPLA_LOCUS26168</name>
</gene>
<keyword evidence="1" id="KW-0812">Transmembrane</keyword>
<dbReference type="Proteomes" id="UP001153269">
    <property type="component" value="Unassembled WGS sequence"/>
</dbReference>
<accession>A0A9N7UX47</accession>
<evidence type="ECO:0000313" key="2">
    <source>
        <dbReference type="EMBL" id="CAB1438220.1"/>
    </source>
</evidence>
<protein>
    <submittedName>
        <fullName evidence="2">Uncharacterized protein</fullName>
    </submittedName>
</protein>
<keyword evidence="1" id="KW-1133">Transmembrane helix</keyword>
<dbReference type="EMBL" id="CADEAL010002121">
    <property type="protein sequence ID" value="CAB1438220.1"/>
    <property type="molecule type" value="Genomic_DNA"/>
</dbReference>
<feature type="non-terminal residue" evidence="2">
    <location>
        <position position="1"/>
    </location>
</feature>
<comment type="caution">
    <text evidence="2">The sequence shown here is derived from an EMBL/GenBank/DDBJ whole genome shotgun (WGS) entry which is preliminary data.</text>
</comment>
<keyword evidence="3" id="KW-1185">Reference proteome</keyword>
<evidence type="ECO:0000313" key="3">
    <source>
        <dbReference type="Proteomes" id="UP001153269"/>
    </source>
</evidence>
<organism evidence="2 3">
    <name type="scientific">Pleuronectes platessa</name>
    <name type="common">European plaice</name>
    <dbReference type="NCBI Taxonomy" id="8262"/>
    <lineage>
        <taxon>Eukaryota</taxon>
        <taxon>Metazoa</taxon>
        <taxon>Chordata</taxon>
        <taxon>Craniata</taxon>
        <taxon>Vertebrata</taxon>
        <taxon>Euteleostomi</taxon>
        <taxon>Actinopterygii</taxon>
        <taxon>Neopterygii</taxon>
        <taxon>Teleostei</taxon>
        <taxon>Neoteleostei</taxon>
        <taxon>Acanthomorphata</taxon>
        <taxon>Carangaria</taxon>
        <taxon>Pleuronectiformes</taxon>
        <taxon>Pleuronectoidei</taxon>
        <taxon>Pleuronectidae</taxon>
        <taxon>Pleuronectes</taxon>
    </lineage>
</organism>
<name>A0A9N7UX47_PLEPL</name>
<feature type="transmembrane region" description="Helical" evidence="1">
    <location>
        <begin position="33"/>
        <end position="55"/>
    </location>
</feature>
<sequence>SHTFAALCRPIPLSFRGQRAVALLQRSAPHASAISVLLYLALSSISLSLSFPLLIDAMDASYLQLPEGRQLAASIQCLHRLHTQSSTVQKQQFSVGLYAGCFQS</sequence>
<keyword evidence="1" id="KW-0472">Membrane</keyword>
<evidence type="ECO:0000256" key="1">
    <source>
        <dbReference type="SAM" id="Phobius"/>
    </source>
</evidence>
<dbReference type="AlphaFoldDB" id="A0A9N7UX47"/>